<keyword evidence="2" id="KW-0274">FAD</keyword>
<organism evidence="4 5">
    <name type="scientific">Diaporthe helianthi</name>
    <dbReference type="NCBI Taxonomy" id="158607"/>
    <lineage>
        <taxon>Eukaryota</taxon>
        <taxon>Fungi</taxon>
        <taxon>Dikarya</taxon>
        <taxon>Ascomycota</taxon>
        <taxon>Pezizomycotina</taxon>
        <taxon>Sordariomycetes</taxon>
        <taxon>Sordariomycetidae</taxon>
        <taxon>Diaporthales</taxon>
        <taxon>Diaporthaceae</taxon>
        <taxon>Diaporthe</taxon>
    </lineage>
</organism>
<keyword evidence="5" id="KW-1185">Reference proteome</keyword>
<dbReference type="PRINTS" id="PR00411">
    <property type="entry name" value="PNDRDTASEI"/>
</dbReference>
<dbReference type="PANTHER" id="PTHR23023">
    <property type="entry name" value="DIMETHYLANILINE MONOOXYGENASE"/>
    <property type="match status" value="1"/>
</dbReference>
<proteinExistence type="predicted"/>
<keyword evidence="3" id="KW-0560">Oxidoreductase</keyword>
<evidence type="ECO:0000256" key="2">
    <source>
        <dbReference type="ARBA" id="ARBA00022827"/>
    </source>
</evidence>
<accession>A0A2P5HJ84</accession>
<gene>
    <name evidence="4" type="ORF">DHEL01_v211298</name>
</gene>
<name>A0A2P5HJ84_DIAHE</name>
<dbReference type="InterPro" id="IPR050346">
    <property type="entry name" value="FMO-like"/>
</dbReference>
<dbReference type="SUPFAM" id="SSF51905">
    <property type="entry name" value="FAD/NAD(P)-binding domain"/>
    <property type="match status" value="2"/>
</dbReference>
<dbReference type="AlphaFoldDB" id="A0A2P5HJ84"/>
<dbReference type="InParanoid" id="A0A2P5HJ84"/>
<dbReference type="OrthoDB" id="2915840at2759"/>
<dbReference type="EMBL" id="MAVT02001688">
    <property type="protein sequence ID" value="POS70310.1"/>
    <property type="molecule type" value="Genomic_DNA"/>
</dbReference>
<dbReference type="Pfam" id="PF13738">
    <property type="entry name" value="Pyr_redox_3"/>
    <property type="match status" value="1"/>
</dbReference>
<evidence type="ECO:0000256" key="3">
    <source>
        <dbReference type="ARBA" id="ARBA00023002"/>
    </source>
</evidence>
<reference evidence="4" key="1">
    <citation type="submission" date="2017-09" db="EMBL/GenBank/DDBJ databases">
        <title>Polyketide synthases of a Diaporthe helianthi virulent isolate.</title>
        <authorList>
            <person name="Baroncelli R."/>
        </authorList>
    </citation>
    <scope>NUCLEOTIDE SEQUENCE [LARGE SCALE GENOMIC DNA]</scope>
    <source>
        <strain evidence="4">7/96</strain>
    </source>
</reference>
<protein>
    <submittedName>
        <fullName evidence="4">Cofactor FMO1 FAD enzyme</fullName>
    </submittedName>
</protein>
<evidence type="ECO:0000313" key="4">
    <source>
        <dbReference type="EMBL" id="POS70310.1"/>
    </source>
</evidence>
<sequence length="597" mass="64934">MEPEKVDVVVVGAGWSGLIAAKTYLDFEPEANLVIIDNQSTLGGTWAQERLYPTLYAQTKLGLFEYSCYPMRNEGISADGYISCKTIHTYLCEFAQDFGLTHRARLQCSVQNLQHLPGATGEGGWTLDVTGAHPGTLQCKKLIWAAGAISEPVVPRYPKAATFSAPVIHSGDTGKHLDVIGSEKTRSVTVVGGGKSAFDTVFLLLKAGKRVDWVIRDGGSGPLSMMPPTILGLFNSMDVVSTRFLGLFGSSIMNTDGPAYKFFNKTRIGRVVAGAWWKTVNSIAVWSNGYNKSPNADKLRPVSRDNGIFWAASGLGAASVPDYWKVFHAGDCTVHRGVIDSLADNNAVVLRSGERFQADMVITCTGFDKSARAFGDDLQPLCGLAANPEGSVDEARWAALEADASDEVDELFPVLSRPPAGLEGHALGSKKPSRDGPSRHYRRMISPYLAAQGDRSLFFLCMLHTASTPLVVEMQSLWGVAFMLGLIDVPSLDEMEREAALWNAWTRKRYPGIGRTHSYAIFDFQSYLDQLLGDLGVRTHRKGNILADIFVPSRPRDYSGVADEFRAVLQIRHLQTEGKMGADKNGSAVPLLSAMGT</sequence>
<evidence type="ECO:0000256" key="1">
    <source>
        <dbReference type="ARBA" id="ARBA00022630"/>
    </source>
</evidence>
<dbReference type="GO" id="GO:0016491">
    <property type="term" value="F:oxidoreductase activity"/>
    <property type="evidence" value="ECO:0007669"/>
    <property type="project" value="UniProtKB-KW"/>
</dbReference>
<keyword evidence="1" id="KW-0285">Flavoprotein</keyword>
<evidence type="ECO:0000313" key="5">
    <source>
        <dbReference type="Proteomes" id="UP000094444"/>
    </source>
</evidence>
<comment type="caution">
    <text evidence="4">The sequence shown here is derived from an EMBL/GenBank/DDBJ whole genome shotgun (WGS) entry which is preliminary data.</text>
</comment>
<dbReference type="Gene3D" id="3.50.50.60">
    <property type="entry name" value="FAD/NAD(P)-binding domain"/>
    <property type="match status" value="2"/>
</dbReference>
<dbReference type="Proteomes" id="UP000094444">
    <property type="component" value="Unassembled WGS sequence"/>
</dbReference>
<dbReference type="InterPro" id="IPR036188">
    <property type="entry name" value="FAD/NAD-bd_sf"/>
</dbReference>